<comment type="subcellular location">
    <subcellularLocation>
        <location evidence="5">Cytoplasm</location>
    </subcellularLocation>
</comment>
<dbReference type="GO" id="GO:0045948">
    <property type="term" value="P:positive regulation of translational initiation"/>
    <property type="evidence" value="ECO:0007669"/>
    <property type="project" value="UniProtKB-UniRule"/>
</dbReference>
<dbReference type="InterPro" id="IPR036107">
    <property type="entry name" value="CsrA_sf"/>
</dbReference>
<dbReference type="InterPro" id="IPR003751">
    <property type="entry name" value="CsrA"/>
</dbReference>
<dbReference type="Pfam" id="PF02599">
    <property type="entry name" value="CsrA"/>
    <property type="match status" value="1"/>
</dbReference>
<evidence type="ECO:0000256" key="5">
    <source>
        <dbReference type="HAMAP-Rule" id="MF_00167"/>
    </source>
</evidence>
<proteinExistence type="inferred from homology"/>
<dbReference type="GO" id="GO:0006109">
    <property type="term" value="P:regulation of carbohydrate metabolic process"/>
    <property type="evidence" value="ECO:0007669"/>
    <property type="project" value="UniProtKB-UniRule"/>
</dbReference>
<dbReference type="GeneID" id="57662544"/>
<evidence type="ECO:0000256" key="1">
    <source>
        <dbReference type="ARBA" id="ARBA00022490"/>
    </source>
</evidence>
<dbReference type="GO" id="GO:0045947">
    <property type="term" value="P:negative regulation of translational initiation"/>
    <property type="evidence" value="ECO:0007669"/>
    <property type="project" value="UniProtKB-UniRule"/>
</dbReference>
<dbReference type="RefSeq" id="WP_017129690.1">
    <property type="nucleotide sequence ID" value="NZ_JACAOK010000010.1"/>
</dbReference>
<comment type="subunit">
    <text evidence="5">Homodimer; the beta-strands of each monomer intercalate to form a hydrophobic core, while the alpha-helices form wings that extend away from the core.</text>
</comment>
<dbReference type="PANTHER" id="PTHR34984">
    <property type="entry name" value="CARBON STORAGE REGULATOR"/>
    <property type="match status" value="1"/>
</dbReference>
<dbReference type="GO" id="GO:0006402">
    <property type="term" value="P:mRNA catabolic process"/>
    <property type="evidence" value="ECO:0007669"/>
    <property type="project" value="InterPro"/>
</dbReference>
<keyword evidence="3 5" id="KW-0694">RNA-binding</keyword>
<dbReference type="HAMAP" id="MF_00167">
    <property type="entry name" value="CsrA"/>
    <property type="match status" value="1"/>
</dbReference>
<sequence length="69" mass="7722">MLVLSRVVGEMISIGDNITVRILAVNGNHVRFGVEAPKHVNVHRAEIYRRILTKVEPGVPLREIRDPVA</sequence>
<dbReference type="NCBIfam" id="TIGR00202">
    <property type="entry name" value="csrA"/>
    <property type="match status" value="1"/>
</dbReference>
<reference evidence="6 7" key="1">
    <citation type="submission" date="2020-04" db="EMBL/GenBank/DDBJ databases">
        <title>Molecular characterization of pseudomonads from Agaricus bisporus reveal novel blotch 2 pathogens in Western Europe.</title>
        <authorList>
            <person name="Taparia T."/>
            <person name="Krijger M."/>
            <person name="Haynes E."/>
            <person name="Elpinstone J.G."/>
            <person name="Noble R."/>
            <person name="Van Der Wolf J."/>
        </authorList>
    </citation>
    <scope>NUCLEOTIDE SEQUENCE [LARGE SCALE GENOMIC DNA]</scope>
    <source>
        <strain evidence="6 7">IPO3738</strain>
    </source>
</reference>
<evidence type="ECO:0000313" key="6">
    <source>
        <dbReference type="EMBL" id="NWC12051.1"/>
    </source>
</evidence>
<dbReference type="NCBIfam" id="NF002469">
    <property type="entry name" value="PRK01712.1"/>
    <property type="match status" value="1"/>
</dbReference>
<evidence type="ECO:0000256" key="2">
    <source>
        <dbReference type="ARBA" id="ARBA00022845"/>
    </source>
</evidence>
<name>A0A7Y7XTZ6_9PSED</name>
<dbReference type="EMBL" id="JACAQE010000001">
    <property type="protein sequence ID" value="NWC12051.1"/>
    <property type="molecule type" value="Genomic_DNA"/>
</dbReference>
<accession>A0A7Y7XTZ6</accession>
<comment type="similarity">
    <text evidence="5">Belongs to the CsrA/RsmA family.</text>
</comment>
<organism evidence="6 7">
    <name type="scientific">Pseudomonas gingeri</name>
    <dbReference type="NCBI Taxonomy" id="117681"/>
    <lineage>
        <taxon>Bacteria</taxon>
        <taxon>Pseudomonadati</taxon>
        <taxon>Pseudomonadota</taxon>
        <taxon>Gammaproteobacteria</taxon>
        <taxon>Pseudomonadales</taxon>
        <taxon>Pseudomonadaceae</taxon>
        <taxon>Pseudomonas</taxon>
    </lineage>
</organism>
<dbReference type="PANTHER" id="PTHR34984:SF1">
    <property type="entry name" value="CARBON STORAGE REGULATOR"/>
    <property type="match status" value="1"/>
</dbReference>
<dbReference type="SUPFAM" id="SSF117130">
    <property type="entry name" value="CsrA-like"/>
    <property type="match status" value="1"/>
</dbReference>
<evidence type="ECO:0000313" key="7">
    <source>
        <dbReference type="Proteomes" id="UP000517547"/>
    </source>
</evidence>
<dbReference type="Gene3D" id="2.60.40.4380">
    <property type="entry name" value="Translational regulator CsrA"/>
    <property type="match status" value="1"/>
</dbReference>
<comment type="function">
    <text evidence="5">A key translational regulator that binds mRNA to regulate translation initiation and/or mRNA stability. Mediates global changes in gene expression, shifting from rapid growth to stress survival by linking envelope stress, the stringent response and the catabolite repression systems. Usually binds in the 5'-UTR; binding at or near the Shine-Dalgarno sequence prevents ribosome-binding, repressing translation, binding elsewhere in the 5'-UTR can activate translation and/or stabilize the mRNA. Its function is antagonized by small RNA(s).</text>
</comment>
<dbReference type="GO" id="GO:0048027">
    <property type="term" value="F:mRNA 5'-UTR binding"/>
    <property type="evidence" value="ECO:0007669"/>
    <property type="project" value="UniProtKB-UniRule"/>
</dbReference>
<dbReference type="GO" id="GO:0005829">
    <property type="term" value="C:cytosol"/>
    <property type="evidence" value="ECO:0007669"/>
    <property type="project" value="TreeGrafter"/>
</dbReference>
<protein>
    <recommendedName>
        <fullName evidence="5">Translational regulator CsrA</fullName>
    </recommendedName>
    <alternativeName>
        <fullName evidence="5">Carbon storage regulator</fullName>
    </alternativeName>
</protein>
<evidence type="ECO:0000256" key="3">
    <source>
        <dbReference type="ARBA" id="ARBA00022884"/>
    </source>
</evidence>
<dbReference type="AlphaFoldDB" id="A0A7Y7XTZ6"/>
<keyword evidence="2 5" id="KW-0810">Translation regulation</keyword>
<keyword evidence="1 5" id="KW-0963">Cytoplasm</keyword>
<keyword evidence="5" id="KW-0678">Repressor</keyword>
<gene>
    <name evidence="5 6" type="primary">csrA</name>
    <name evidence="6" type="ORF">HX845_00180</name>
</gene>
<dbReference type="Proteomes" id="UP000517547">
    <property type="component" value="Unassembled WGS sequence"/>
</dbReference>
<comment type="caution">
    <text evidence="6">The sequence shown here is derived from an EMBL/GenBank/DDBJ whole genome shotgun (WGS) entry which is preliminary data.</text>
</comment>
<keyword evidence="4 5" id="KW-0010">Activator</keyword>
<evidence type="ECO:0000256" key="4">
    <source>
        <dbReference type="ARBA" id="ARBA00023159"/>
    </source>
</evidence>